<dbReference type="InterPro" id="IPR011538">
    <property type="entry name" value="Nuo51_FMN-bd"/>
</dbReference>
<organism evidence="16 17">
    <name type="scientific">Pistricoccus aurantiacus</name>
    <dbReference type="NCBI Taxonomy" id="1883414"/>
    <lineage>
        <taxon>Bacteria</taxon>
        <taxon>Pseudomonadati</taxon>
        <taxon>Pseudomonadota</taxon>
        <taxon>Gammaproteobacteria</taxon>
        <taxon>Oceanospirillales</taxon>
        <taxon>Halomonadaceae</taxon>
        <taxon>Pistricoccus</taxon>
    </lineage>
</organism>
<comment type="similarity">
    <text evidence="3 14">Belongs to the complex I 51 kDa subunit family.</text>
</comment>
<keyword evidence="7 14" id="KW-0288">FMN</keyword>
<dbReference type="NCBIfam" id="TIGR01959">
    <property type="entry name" value="nuoF_fam"/>
    <property type="match status" value="1"/>
</dbReference>
<dbReference type="InterPro" id="IPR037225">
    <property type="entry name" value="Nuo51_FMN-bd_sf"/>
</dbReference>
<dbReference type="OrthoDB" id="9805533at2"/>
<dbReference type="Gene3D" id="3.10.20.600">
    <property type="match status" value="1"/>
</dbReference>
<comment type="cofactor">
    <cofactor evidence="2 14">
        <name>[4Fe-4S] cluster</name>
        <dbReference type="ChEBI" id="CHEBI:49883"/>
    </cofactor>
</comment>
<dbReference type="GO" id="GO:0046872">
    <property type="term" value="F:metal ion binding"/>
    <property type="evidence" value="ECO:0007669"/>
    <property type="project" value="UniProtKB-KW"/>
</dbReference>
<evidence type="ECO:0000256" key="1">
    <source>
        <dbReference type="ARBA" id="ARBA00001917"/>
    </source>
</evidence>
<comment type="function">
    <text evidence="14">NDH-1 shuttles electrons from NADH, via FMN and iron-sulfur (Fe-S) centers, to quinones in the respiratory chain.</text>
</comment>
<keyword evidence="6 14" id="KW-0285">Flavoprotein</keyword>
<evidence type="ECO:0000256" key="11">
    <source>
        <dbReference type="ARBA" id="ARBA00023014"/>
    </source>
</evidence>
<accession>A0A5B8SUT4</accession>
<dbReference type="InterPro" id="IPR001949">
    <property type="entry name" value="NADH-UbQ_OxRdtase_51kDa_CS"/>
</dbReference>
<keyword evidence="12 14" id="KW-0520">NAD</keyword>
<evidence type="ECO:0000256" key="12">
    <source>
        <dbReference type="ARBA" id="ARBA00023027"/>
    </source>
</evidence>
<evidence type="ECO:0000256" key="5">
    <source>
        <dbReference type="ARBA" id="ARBA00022485"/>
    </source>
</evidence>
<dbReference type="EC" id="7.1.1.-" evidence="14"/>
<evidence type="ECO:0000256" key="9">
    <source>
        <dbReference type="ARBA" id="ARBA00022967"/>
    </source>
</evidence>
<evidence type="ECO:0000256" key="4">
    <source>
        <dbReference type="ARBA" id="ARBA00019901"/>
    </source>
</evidence>
<evidence type="ECO:0000313" key="16">
    <source>
        <dbReference type="EMBL" id="QEA38500.1"/>
    </source>
</evidence>
<dbReference type="SUPFAM" id="SSF142019">
    <property type="entry name" value="Nqo1 FMN-binding domain-like"/>
    <property type="match status" value="1"/>
</dbReference>
<dbReference type="GO" id="GO:0010181">
    <property type="term" value="F:FMN binding"/>
    <property type="evidence" value="ECO:0007669"/>
    <property type="project" value="InterPro"/>
</dbReference>
<dbReference type="GO" id="GO:0008137">
    <property type="term" value="F:NADH dehydrogenase (ubiquinone) activity"/>
    <property type="evidence" value="ECO:0007669"/>
    <property type="project" value="InterPro"/>
</dbReference>
<keyword evidence="11 14" id="KW-0411">Iron-sulfur</keyword>
<feature type="domain" description="NADH-ubiquinone oxidoreductase 51kDa subunit iron-sulphur binding" evidence="15">
    <location>
        <begin position="354"/>
        <end position="399"/>
    </location>
</feature>
<protein>
    <recommendedName>
        <fullName evidence="4 14">NADH-quinone oxidoreductase subunit F</fullName>
        <ecNumber evidence="14">7.1.1.-</ecNumber>
    </recommendedName>
</protein>
<dbReference type="FunFam" id="1.20.1440.230:FF:000002">
    <property type="entry name" value="NADH-quinone oxidoreductase subunit F"/>
    <property type="match status" value="1"/>
</dbReference>
<evidence type="ECO:0000256" key="6">
    <source>
        <dbReference type="ARBA" id="ARBA00022630"/>
    </source>
</evidence>
<dbReference type="PROSITE" id="PS00645">
    <property type="entry name" value="COMPLEX1_51K_2"/>
    <property type="match status" value="1"/>
</dbReference>
<evidence type="ECO:0000256" key="7">
    <source>
        <dbReference type="ARBA" id="ARBA00022643"/>
    </source>
</evidence>
<dbReference type="GO" id="GO:0051287">
    <property type="term" value="F:NAD binding"/>
    <property type="evidence" value="ECO:0007669"/>
    <property type="project" value="UniProtKB-UniRule"/>
</dbReference>
<reference evidence="16 17" key="1">
    <citation type="submission" date="2019-06" db="EMBL/GenBank/DDBJ databases">
        <title>Genome analyses of bacteria isolated from kimchi.</title>
        <authorList>
            <person name="Lee S."/>
            <person name="Ahn S."/>
            <person name="Roh S."/>
        </authorList>
    </citation>
    <scope>NUCLEOTIDE SEQUENCE [LARGE SCALE GENOMIC DNA]</scope>
    <source>
        <strain evidence="16 17">CBA4606</strain>
    </source>
</reference>
<dbReference type="SUPFAM" id="SSF140490">
    <property type="entry name" value="Nqo1C-terminal domain-like"/>
    <property type="match status" value="1"/>
</dbReference>
<dbReference type="GO" id="GO:0048038">
    <property type="term" value="F:quinone binding"/>
    <property type="evidence" value="ECO:0007669"/>
    <property type="project" value="UniProtKB-KW"/>
</dbReference>
<dbReference type="PANTHER" id="PTHR43578:SF3">
    <property type="entry name" value="NADH-QUINONE OXIDOREDUCTASE SUBUNIT F"/>
    <property type="match status" value="1"/>
</dbReference>
<dbReference type="KEGG" id="paur:FGL86_04985"/>
<dbReference type="InterPro" id="IPR019575">
    <property type="entry name" value="Nuop51_4Fe4S-bd"/>
</dbReference>
<dbReference type="SUPFAM" id="SSF142984">
    <property type="entry name" value="Nqo1 middle domain-like"/>
    <property type="match status" value="1"/>
</dbReference>
<gene>
    <name evidence="16" type="primary">nuoF</name>
    <name evidence="16" type="ORF">FGL86_04985</name>
</gene>
<dbReference type="InterPro" id="IPR019554">
    <property type="entry name" value="Soluble_ligand-bd"/>
</dbReference>
<dbReference type="Pfam" id="PF10531">
    <property type="entry name" value="SLBB"/>
    <property type="match status" value="1"/>
</dbReference>
<dbReference type="InterPro" id="IPR011537">
    <property type="entry name" value="NADH-UbQ_OxRdtase_suF"/>
</dbReference>
<dbReference type="EMBL" id="CP042382">
    <property type="protein sequence ID" value="QEA38500.1"/>
    <property type="molecule type" value="Genomic_DNA"/>
</dbReference>
<dbReference type="InterPro" id="IPR037207">
    <property type="entry name" value="Nuop51_4Fe4S-bd_sf"/>
</dbReference>
<dbReference type="RefSeq" id="WP_147183565.1">
    <property type="nucleotide sequence ID" value="NZ_CP042382.1"/>
</dbReference>
<keyword evidence="9" id="KW-1278">Translocase</keyword>
<keyword evidence="16" id="KW-0560">Oxidoreductase</keyword>
<comment type="cofactor">
    <cofactor evidence="1 14">
        <name>FMN</name>
        <dbReference type="ChEBI" id="CHEBI:58210"/>
    </cofactor>
</comment>
<evidence type="ECO:0000259" key="15">
    <source>
        <dbReference type="SMART" id="SM00928"/>
    </source>
</evidence>
<evidence type="ECO:0000256" key="3">
    <source>
        <dbReference type="ARBA" id="ARBA00007523"/>
    </source>
</evidence>
<proteinExistence type="inferred from homology"/>
<dbReference type="PANTHER" id="PTHR43578">
    <property type="entry name" value="NADH-QUINONE OXIDOREDUCTASE SUBUNIT F"/>
    <property type="match status" value="1"/>
</dbReference>
<keyword evidence="17" id="KW-1185">Reference proteome</keyword>
<dbReference type="SMART" id="SM00928">
    <property type="entry name" value="NADH_4Fe-4S"/>
    <property type="match status" value="1"/>
</dbReference>
<dbReference type="Pfam" id="PF01512">
    <property type="entry name" value="Complex1_51K"/>
    <property type="match status" value="1"/>
</dbReference>
<dbReference type="Gene3D" id="3.40.50.11540">
    <property type="entry name" value="NADH-ubiquinone oxidoreductase 51kDa subunit"/>
    <property type="match status" value="1"/>
</dbReference>
<evidence type="ECO:0000256" key="2">
    <source>
        <dbReference type="ARBA" id="ARBA00001966"/>
    </source>
</evidence>
<evidence type="ECO:0000256" key="13">
    <source>
        <dbReference type="ARBA" id="ARBA00047712"/>
    </source>
</evidence>
<keyword evidence="10 14" id="KW-0408">Iron</keyword>
<dbReference type="GO" id="GO:0016491">
    <property type="term" value="F:oxidoreductase activity"/>
    <property type="evidence" value="ECO:0007669"/>
    <property type="project" value="UniProtKB-KW"/>
</dbReference>
<comment type="catalytic activity">
    <reaction evidence="13 14">
        <text>a quinone + NADH + 5 H(+)(in) = a quinol + NAD(+) + 4 H(+)(out)</text>
        <dbReference type="Rhea" id="RHEA:57888"/>
        <dbReference type="ChEBI" id="CHEBI:15378"/>
        <dbReference type="ChEBI" id="CHEBI:24646"/>
        <dbReference type="ChEBI" id="CHEBI:57540"/>
        <dbReference type="ChEBI" id="CHEBI:57945"/>
        <dbReference type="ChEBI" id="CHEBI:132124"/>
    </reaction>
</comment>
<dbReference type="AlphaFoldDB" id="A0A5B8SUT4"/>
<evidence type="ECO:0000256" key="14">
    <source>
        <dbReference type="RuleBase" id="RU364066"/>
    </source>
</evidence>
<name>A0A5B8SUT4_9GAMM</name>
<dbReference type="FunFam" id="3.40.50.11540:FF:000001">
    <property type="entry name" value="NADH dehydrogenase [ubiquinone] flavoprotein 1, mitochondrial"/>
    <property type="match status" value="1"/>
</dbReference>
<dbReference type="Pfam" id="PF10589">
    <property type="entry name" value="NADH_4Fe-4S"/>
    <property type="match status" value="1"/>
</dbReference>
<dbReference type="Gene3D" id="1.20.1440.230">
    <property type="entry name" value="NADH-ubiquinone oxidoreductase 51kDa subunit, iron-sulphur binding domain"/>
    <property type="match status" value="1"/>
</dbReference>
<keyword evidence="14" id="KW-0874">Quinone</keyword>
<evidence type="ECO:0000256" key="8">
    <source>
        <dbReference type="ARBA" id="ARBA00022723"/>
    </source>
</evidence>
<evidence type="ECO:0000313" key="17">
    <source>
        <dbReference type="Proteomes" id="UP000321272"/>
    </source>
</evidence>
<keyword evidence="5 14" id="KW-0004">4Fe-4S</keyword>
<sequence>MNAIPEHSRLRYHCQLRQGAEERRAETHPLTWRLRQDGARIGLDEYRQKDGYQGAIRTLEQHSPGDVIDIMKEANVRGRGGGGFSAGVKWSLTQVGDHLPRGYVLCNADEMEPGTFKDRLLLEQQPHLLIEGMIIAGYANRSQYGYVFLRREYVEAARSVALAIEEAREAGLLGNDVAGSGFDFDIALHTGAGRYICGEETALINSLEGKRANPRNKPPFPGQSGAWGKPTVVNNVETLCNAPAVMQHGAAWYQGLSGGLSEDGGTKLYGISGLVERPGLWELPIGTTGREILERAGGMREGHTLKTWLPGGGSTGFLLPEHLDLAMDFDTIGEYGSRMGTGLMAVVSERQSVISLLRNLEQFFARESCGWCTPCRDGLPWTVKILQAIERGEGEQGDIEILEQHATDLGPGRTFCAHAPGAAMPLESAIRHFRADFEAGISHPKRAAHADPIPVGQV</sequence>
<keyword evidence="8 14" id="KW-0479">Metal-binding</keyword>
<dbReference type="Proteomes" id="UP000321272">
    <property type="component" value="Chromosome"/>
</dbReference>
<dbReference type="PROSITE" id="PS00644">
    <property type="entry name" value="COMPLEX1_51K_1"/>
    <property type="match status" value="1"/>
</dbReference>
<evidence type="ECO:0000256" key="10">
    <source>
        <dbReference type="ARBA" id="ARBA00023004"/>
    </source>
</evidence>
<dbReference type="GO" id="GO:0051539">
    <property type="term" value="F:4 iron, 4 sulfur cluster binding"/>
    <property type="evidence" value="ECO:0007669"/>
    <property type="project" value="UniProtKB-UniRule"/>
</dbReference>